<dbReference type="Gene3D" id="3.40.50.10320">
    <property type="entry name" value="LmbE-like"/>
    <property type="match status" value="1"/>
</dbReference>
<dbReference type="InterPro" id="IPR024078">
    <property type="entry name" value="LmbE-like_dom_sf"/>
</dbReference>
<dbReference type="PANTHER" id="PTHR12993:SF11">
    <property type="entry name" value="N-ACETYLGLUCOSAMINYL-PHOSPHATIDYLINOSITOL DE-N-ACETYLASE"/>
    <property type="match status" value="1"/>
</dbReference>
<reference evidence="1 2" key="1">
    <citation type="submission" date="2016-10" db="EMBL/GenBank/DDBJ databases">
        <authorList>
            <person name="de Groot N.N."/>
        </authorList>
    </citation>
    <scope>NUCLEOTIDE SEQUENCE [LARGE SCALE GENOMIC DNA]</scope>
    <source>
        <strain evidence="1 2">GAS232</strain>
    </source>
</reference>
<dbReference type="OrthoDB" id="9815144at2"/>
<dbReference type="Pfam" id="PF02585">
    <property type="entry name" value="PIG-L"/>
    <property type="match status" value="1"/>
</dbReference>
<organism evidence="1 2">
    <name type="scientific">Terriglobus roseus</name>
    <dbReference type="NCBI Taxonomy" id="392734"/>
    <lineage>
        <taxon>Bacteria</taxon>
        <taxon>Pseudomonadati</taxon>
        <taxon>Acidobacteriota</taxon>
        <taxon>Terriglobia</taxon>
        <taxon>Terriglobales</taxon>
        <taxon>Acidobacteriaceae</taxon>
        <taxon>Terriglobus</taxon>
    </lineage>
</organism>
<keyword evidence="2" id="KW-1185">Reference proteome</keyword>
<dbReference type="EMBL" id="LT629690">
    <property type="protein sequence ID" value="SDF77205.1"/>
    <property type="molecule type" value="Genomic_DNA"/>
</dbReference>
<dbReference type="PANTHER" id="PTHR12993">
    <property type="entry name" value="N-ACETYLGLUCOSAMINYL-PHOSPHATIDYLINOSITOL DE-N-ACETYLASE-RELATED"/>
    <property type="match status" value="1"/>
</dbReference>
<dbReference type="SUPFAM" id="SSF102588">
    <property type="entry name" value="LmbE-like"/>
    <property type="match status" value="1"/>
</dbReference>
<dbReference type="InterPro" id="IPR003737">
    <property type="entry name" value="GlcNAc_PI_deacetylase-related"/>
</dbReference>
<evidence type="ECO:0000313" key="2">
    <source>
        <dbReference type="Proteomes" id="UP000182427"/>
    </source>
</evidence>
<dbReference type="GO" id="GO:0016811">
    <property type="term" value="F:hydrolase activity, acting on carbon-nitrogen (but not peptide) bonds, in linear amides"/>
    <property type="evidence" value="ECO:0007669"/>
    <property type="project" value="TreeGrafter"/>
</dbReference>
<protein>
    <submittedName>
        <fullName evidence="1">N-acetylglucosaminyl deacetylase, LmbE family</fullName>
    </submittedName>
</protein>
<evidence type="ECO:0000313" key="1">
    <source>
        <dbReference type="EMBL" id="SDF77205.1"/>
    </source>
</evidence>
<proteinExistence type="predicted"/>
<name>A0A1G7NT20_9BACT</name>
<accession>A0A1G7NT20</accession>
<gene>
    <name evidence="1" type="ORF">SAMN05444167_3263</name>
</gene>
<dbReference type="Proteomes" id="UP000182427">
    <property type="component" value="Chromosome I"/>
</dbReference>
<sequence length="255" mass="28523">MSNMTRRSMLSKGIVGSIGAGSSILPMFAAEKNSPAFQRLKVLVAGGHPDDPESGCGGTIARYTEQGHEVVILYLTRGEAGIQGKSATEAAAIRTAESLKACEILKARPIFAGQLDGATELNSEQYDRIFKILQAERPSVLFTQWPIDRHRDHRAASQLVFDYWLKSGKSVDLFYYEVEAGMQTQNFYPTHYVDITSTESRKRQACFAHTSQLPETTWYRMHEEMHRIRGLEHGCRMAEAFIRHNQSPDTGLPGL</sequence>
<dbReference type="AlphaFoldDB" id="A0A1G7NT20"/>